<evidence type="ECO:0000313" key="1">
    <source>
        <dbReference type="EMBL" id="KAG0494424.1"/>
    </source>
</evidence>
<reference evidence="1 2" key="1">
    <citation type="journal article" date="2020" name="Nat. Food">
        <title>A phased Vanilla planifolia genome enables genetic improvement of flavour and production.</title>
        <authorList>
            <person name="Hasing T."/>
            <person name="Tang H."/>
            <person name="Brym M."/>
            <person name="Khazi F."/>
            <person name="Huang T."/>
            <person name="Chambers A.H."/>
        </authorList>
    </citation>
    <scope>NUCLEOTIDE SEQUENCE [LARGE SCALE GENOMIC DNA]</scope>
    <source>
        <tissue evidence="1">Leaf</tissue>
    </source>
</reference>
<gene>
    <name evidence="1" type="ORF">HPP92_005418</name>
</gene>
<dbReference type="Proteomes" id="UP000639772">
    <property type="component" value="Unassembled WGS sequence"/>
</dbReference>
<evidence type="ECO:0000313" key="2">
    <source>
        <dbReference type="Proteomes" id="UP000639772"/>
    </source>
</evidence>
<name>A0A835VBC2_VANPL</name>
<protein>
    <submittedName>
        <fullName evidence="1">Uncharacterized protein</fullName>
    </submittedName>
</protein>
<comment type="caution">
    <text evidence="1">The sequence shown here is derived from an EMBL/GenBank/DDBJ whole genome shotgun (WGS) entry which is preliminary data.</text>
</comment>
<dbReference type="EMBL" id="JADCNM010000002">
    <property type="protein sequence ID" value="KAG0494424.1"/>
    <property type="molecule type" value="Genomic_DNA"/>
</dbReference>
<accession>A0A835VBC2</accession>
<proteinExistence type="predicted"/>
<sequence length="71" mass="7963">MVTMERTWSSGAGNHILPEYSNFGPGSSTKKRVKWKGLRYGFKASESFYSSRTLRRKLVDSQTGIPFSSGL</sequence>
<organism evidence="1 2">
    <name type="scientific">Vanilla planifolia</name>
    <name type="common">Vanilla</name>
    <dbReference type="NCBI Taxonomy" id="51239"/>
    <lineage>
        <taxon>Eukaryota</taxon>
        <taxon>Viridiplantae</taxon>
        <taxon>Streptophyta</taxon>
        <taxon>Embryophyta</taxon>
        <taxon>Tracheophyta</taxon>
        <taxon>Spermatophyta</taxon>
        <taxon>Magnoliopsida</taxon>
        <taxon>Liliopsida</taxon>
        <taxon>Asparagales</taxon>
        <taxon>Orchidaceae</taxon>
        <taxon>Vanilloideae</taxon>
        <taxon>Vanilleae</taxon>
        <taxon>Vanilla</taxon>
    </lineage>
</organism>
<dbReference type="AlphaFoldDB" id="A0A835VBC2"/>